<dbReference type="OrthoDB" id="191139at2759"/>
<dbReference type="SUPFAM" id="SSF51735">
    <property type="entry name" value="NAD(P)-binding Rossmann-fold domains"/>
    <property type="match status" value="1"/>
</dbReference>
<dbReference type="KEGG" id="glz:GLAREA_08069"/>
<evidence type="ECO:0000313" key="4">
    <source>
        <dbReference type="EMBL" id="EPE24219.1"/>
    </source>
</evidence>
<gene>
    <name evidence="4" type="ORF">GLAREA_08069</name>
</gene>
<dbReference type="Pfam" id="PF00106">
    <property type="entry name" value="adh_short"/>
    <property type="match status" value="1"/>
</dbReference>
<sequence>MGQSPSALTLTEKNLPDQTGKVFLITGSTSGVGLELAQILYSRNAKVYIAARNAEKAARTIETIESKHPSSAGELVYLHLDLSDLTTINSSAQEFLDREKRLDVLWNNAGVMVPPQGSTTKQGYEMQIGTNNVAPFLFTKLLTPLLIETAKTASPGSVRVVWVSSSAAARFSPEGGVEMDNLGYEREDKSAWFKYGVSKAGNILHASEYARRVGEKGVLSLSLDPGNLKTDLYNQVPRWQMLVVNLVLKEPIYGAYTELYGGLSEDIKMENNGTFAVPWGKMQTPRADIALSCKSKDQGGTGLASQFWEWSEKQVENYI</sequence>
<dbReference type="PANTHER" id="PTHR24320">
    <property type="entry name" value="RETINOL DEHYDROGENASE"/>
    <property type="match status" value="1"/>
</dbReference>
<reference evidence="4 5" key="1">
    <citation type="journal article" date="2013" name="BMC Genomics">
        <title>Genomics-driven discovery of the pneumocandin biosynthetic gene cluster in the fungus Glarea lozoyensis.</title>
        <authorList>
            <person name="Chen L."/>
            <person name="Yue Q."/>
            <person name="Zhang X."/>
            <person name="Xiang M."/>
            <person name="Wang C."/>
            <person name="Li S."/>
            <person name="Che Y."/>
            <person name="Ortiz-Lopez F.J."/>
            <person name="Bills G.F."/>
            <person name="Liu X."/>
            <person name="An Z."/>
        </authorList>
    </citation>
    <scope>NUCLEOTIDE SEQUENCE [LARGE SCALE GENOMIC DNA]</scope>
    <source>
        <strain evidence="5">ATCC 20868 / MF5171</strain>
    </source>
</reference>
<name>S3CG33_GLAL2</name>
<evidence type="ECO:0000313" key="5">
    <source>
        <dbReference type="Proteomes" id="UP000016922"/>
    </source>
</evidence>
<evidence type="ECO:0000256" key="1">
    <source>
        <dbReference type="ARBA" id="ARBA00006484"/>
    </source>
</evidence>
<proteinExistence type="inferred from homology"/>
<dbReference type="RefSeq" id="XP_008088307.1">
    <property type="nucleotide sequence ID" value="XM_008090116.1"/>
</dbReference>
<dbReference type="PRINTS" id="PR00081">
    <property type="entry name" value="GDHRDH"/>
</dbReference>
<accession>S3CG33</accession>
<dbReference type="GeneID" id="19467120"/>
<organism evidence="4 5">
    <name type="scientific">Glarea lozoyensis (strain ATCC 20868 / MF5171)</name>
    <dbReference type="NCBI Taxonomy" id="1116229"/>
    <lineage>
        <taxon>Eukaryota</taxon>
        <taxon>Fungi</taxon>
        <taxon>Dikarya</taxon>
        <taxon>Ascomycota</taxon>
        <taxon>Pezizomycotina</taxon>
        <taxon>Leotiomycetes</taxon>
        <taxon>Helotiales</taxon>
        <taxon>Helotiaceae</taxon>
        <taxon>Glarea</taxon>
    </lineage>
</organism>
<dbReference type="OMA" id="PWMIWIL"/>
<protein>
    <submittedName>
        <fullName evidence="4">NAD(P)-binding Rossmann-fold containing protein</fullName>
    </submittedName>
</protein>
<keyword evidence="5" id="KW-1185">Reference proteome</keyword>
<dbReference type="Proteomes" id="UP000016922">
    <property type="component" value="Unassembled WGS sequence"/>
</dbReference>
<evidence type="ECO:0000256" key="3">
    <source>
        <dbReference type="ARBA" id="ARBA00023002"/>
    </source>
</evidence>
<dbReference type="GO" id="GO:0016491">
    <property type="term" value="F:oxidoreductase activity"/>
    <property type="evidence" value="ECO:0007669"/>
    <property type="project" value="UniProtKB-KW"/>
</dbReference>
<dbReference type="AlphaFoldDB" id="S3CG33"/>
<keyword evidence="2" id="KW-0521">NADP</keyword>
<comment type="similarity">
    <text evidence="1">Belongs to the short-chain dehydrogenases/reductases (SDR) family.</text>
</comment>
<keyword evidence="3" id="KW-0560">Oxidoreductase</keyword>
<dbReference type="InterPro" id="IPR036291">
    <property type="entry name" value="NAD(P)-bd_dom_sf"/>
</dbReference>
<dbReference type="PANTHER" id="PTHR24320:SF236">
    <property type="entry name" value="SHORT-CHAIN DEHYDROGENASE-RELATED"/>
    <property type="match status" value="1"/>
</dbReference>
<dbReference type="Gene3D" id="3.40.50.720">
    <property type="entry name" value="NAD(P)-binding Rossmann-like Domain"/>
    <property type="match status" value="1"/>
</dbReference>
<dbReference type="InterPro" id="IPR002347">
    <property type="entry name" value="SDR_fam"/>
</dbReference>
<dbReference type="EMBL" id="KE145373">
    <property type="protein sequence ID" value="EPE24219.1"/>
    <property type="molecule type" value="Genomic_DNA"/>
</dbReference>
<dbReference type="eggNOG" id="KOG1208">
    <property type="taxonomic scope" value="Eukaryota"/>
</dbReference>
<dbReference type="HOGENOM" id="CLU_010194_44_6_1"/>
<evidence type="ECO:0000256" key="2">
    <source>
        <dbReference type="ARBA" id="ARBA00022857"/>
    </source>
</evidence>